<organism evidence="1">
    <name type="scientific">Rhizophora mucronata</name>
    <name type="common">Asiatic mangrove</name>
    <dbReference type="NCBI Taxonomy" id="61149"/>
    <lineage>
        <taxon>Eukaryota</taxon>
        <taxon>Viridiplantae</taxon>
        <taxon>Streptophyta</taxon>
        <taxon>Embryophyta</taxon>
        <taxon>Tracheophyta</taxon>
        <taxon>Spermatophyta</taxon>
        <taxon>Magnoliopsida</taxon>
        <taxon>eudicotyledons</taxon>
        <taxon>Gunneridae</taxon>
        <taxon>Pentapetalae</taxon>
        <taxon>rosids</taxon>
        <taxon>fabids</taxon>
        <taxon>Malpighiales</taxon>
        <taxon>Rhizophoraceae</taxon>
        <taxon>Rhizophora</taxon>
    </lineage>
</organism>
<proteinExistence type="predicted"/>
<evidence type="ECO:0000313" key="1">
    <source>
        <dbReference type="EMBL" id="MBX45685.1"/>
    </source>
</evidence>
<reference evidence="1" key="1">
    <citation type="submission" date="2018-02" db="EMBL/GenBank/DDBJ databases">
        <title>Rhizophora mucronata_Transcriptome.</title>
        <authorList>
            <person name="Meera S.P."/>
            <person name="Sreeshan A."/>
            <person name="Augustine A."/>
        </authorList>
    </citation>
    <scope>NUCLEOTIDE SEQUENCE</scope>
    <source>
        <tissue evidence="1">Leaf</tissue>
    </source>
</reference>
<sequence>MIAEMGKHGDSFYMVKTNTSCGWSVSG</sequence>
<accession>A0A2P2NTA5</accession>
<protein>
    <submittedName>
        <fullName evidence="1">Uncharacterized protein</fullName>
    </submittedName>
</protein>
<dbReference type="EMBL" id="GGEC01065201">
    <property type="protein sequence ID" value="MBX45685.1"/>
    <property type="molecule type" value="Transcribed_RNA"/>
</dbReference>
<name>A0A2P2NTA5_RHIMU</name>
<dbReference type="AlphaFoldDB" id="A0A2P2NTA5"/>